<dbReference type="EMBL" id="SZVO01000030">
    <property type="protein sequence ID" value="TKT85491.1"/>
    <property type="molecule type" value="Genomic_DNA"/>
</dbReference>
<comment type="caution">
    <text evidence="7">The sequence shown here is derived from an EMBL/GenBank/DDBJ whole genome shotgun (WGS) entry which is preliminary data.</text>
</comment>
<evidence type="ECO:0000256" key="5">
    <source>
        <dbReference type="SAM" id="Phobius"/>
    </source>
</evidence>
<keyword evidence="3 5" id="KW-1133">Transmembrane helix</keyword>
<feature type="transmembrane region" description="Helical" evidence="5">
    <location>
        <begin position="88"/>
        <end position="109"/>
    </location>
</feature>
<dbReference type="GO" id="GO:0030416">
    <property type="term" value="P:methylamine metabolic process"/>
    <property type="evidence" value="ECO:0007669"/>
    <property type="project" value="InterPro"/>
</dbReference>
<evidence type="ECO:0000313" key="7">
    <source>
        <dbReference type="EMBL" id="TKT85491.1"/>
    </source>
</evidence>
<feature type="transmembrane region" description="Helical" evidence="5">
    <location>
        <begin position="129"/>
        <end position="146"/>
    </location>
</feature>
<sequence length="156" mass="17930">MKKFLAQISQLVGTPKVRELYVDTASLLFIVLFIYASVSKLLDYQKFMIQLRQSPLLSAWSVLFSWFVPAIEIILAIMLVFSRTRIMALYGSFTLMVTFTAYIITILNFSDYIPCSCGGILENMSWKEHLLFNLGFTALVVIGILLESEKKRFELY</sequence>
<dbReference type="RefSeq" id="WP_137344434.1">
    <property type="nucleotide sequence ID" value="NZ_BSQH01000020.1"/>
</dbReference>
<proteinExistence type="predicted"/>
<dbReference type="OrthoDB" id="673785at2"/>
<gene>
    <name evidence="7" type="ORF">FDK13_33790</name>
</gene>
<dbReference type="Pfam" id="PF07291">
    <property type="entry name" value="MauE"/>
    <property type="match status" value="1"/>
</dbReference>
<evidence type="ECO:0000313" key="8">
    <source>
        <dbReference type="Proteomes" id="UP000304900"/>
    </source>
</evidence>
<evidence type="ECO:0000256" key="2">
    <source>
        <dbReference type="ARBA" id="ARBA00022692"/>
    </source>
</evidence>
<comment type="subcellular location">
    <subcellularLocation>
        <location evidence="1">Membrane</location>
        <topology evidence="1">Multi-pass membrane protein</topology>
    </subcellularLocation>
</comment>
<dbReference type="InterPro" id="IPR009908">
    <property type="entry name" value="Methylamine_util_MauE"/>
</dbReference>
<keyword evidence="4 5" id="KW-0472">Membrane</keyword>
<name>A0A4U6CPZ3_9BACT</name>
<evidence type="ECO:0000259" key="6">
    <source>
        <dbReference type="Pfam" id="PF07291"/>
    </source>
</evidence>
<feature type="transmembrane region" description="Helical" evidence="5">
    <location>
        <begin position="58"/>
        <end position="81"/>
    </location>
</feature>
<feature type="transmembrane region" description="Helical" evidence="5">
    <location>
        <begin position="20"/>
        <end position="38"/>
    </location>
</feature>
<reference evidence="7 8" key="1">
    <citation type="submission" date="2019-05" db="EMBL/GenBank/DDBJ databases">
        <title>Dyadobacter AR-3-8 sp. nov., isolated from arctic soil.</title>
        <authorList>
            <person name="Chaudhary D.K."/>
        </authorList>
    </citation>
    <scope>NUCLEOTIDE SEQUENCE [LARGE SCALE GENOMIC DNA]</scope>
    <source>
        <strain evidence="7 8">AR-3-8</strain>
    </source>
</reference>
<dbReference type="AlphaFoldDB" id="A0A4U6CPZ3"/>
<protein>
    <submittedName>
        <fullName evidence="7">DoxX family membrane protein</fullName>
    </submittedName>
</protein>
<evidence type="ECO:0000256" key="4">
    <source>
        <dbReference type="ARBA" id="ARBA00023136"/>
    </source>
</evidence>
<accession>A0A4U6CPZ3</accession>
<evidence type="ECO:0000256" key="3">
    <source>
        <dbReference type="ARBA" id="ARBA00022989"/>
    </source>
</evidence>
<dbReference type="Proteomes" id="UP000304900">
    <property type="component" value="Unassembled WGS sequence"/>
</dbReference>
<keyword evidence="8" id="KW-1185">Reference proteome</keyword>
<organism evidence="7 8">
    <name type="scientific">Dyadobacter frigoris</name>
    <dbReference type="NCBI Taxonomy" id="2576211"/>
    <lineage>
        <taxon>Bacteria</taxon>
        <taxon>Pseudomonadati</taxon>
        <taxon>Bacteroidota</taxon>
        <taxon>Cytophagia</taxon>
        <taxon>Cytophagales</taxon>
        <taxon>Spirosomataceae</taxon>
        <taxon>Dyadobacter</taxon>
    </lineage>
</organism>
<keyword evidence="2 5" id="KW-0812">Transmembrane</keyword>
<feature type="domain" description="Methylamine utilisation protein MauE" evidence="6">
    <location>
        <begin position="22"/>
        <end position="145"/>
    </location>
</feature>
<dbReference type="GO" id="GO:0016020">
    <property type="term" value="C:membrane"/>
    <property type="evidence" value="ECO:0007669"/>
    <property type="project" value="UniProtKB-SubCell"/>
</dbReference>
<evidence type="ECO:0000256" key="1">
    <source>
        <dbReference type="ARBA" id="ARBA00004141"/>
    </source>
</evidence>